<dbReference type="Pfam" id="PF19081">
    <property type="entry name" value="Ig_7"/>
    <property type="match status" value="2"/>
</dbReference>
<dbReference type="InterPro" id="IPR045474">
    <property type="entry name" value="GEVED"/>
</dbReference>
<reference evidence="3 4" key="1">
    <citation type="submission" date="2019-09" db="EMBL/GenBank/DDBJ databases">
        <title>Genome sequence and assembly of Taibaiella sp.</title>
        <authorList>
            <person name="Chhetri G."/>
        </authorList>
    </citation>
    <scope>NUCLEOTIDE SEQUENCE [LARGE SCALE GENOMIC DNA]</scope>
    <source>
        <strain evidence="3 4">KVB11</strain>
    </source>
</reference>
<feature type="domain" description="PKD" evidence="2">
    <location>
        <begin position="1180"/>
        <end position="1228"/>
    </location>
</feature>
<gene>
    <name evidence="3" type="ORF">F0919_07185</name>
</gene>
<dbReference type="Proteomes" id="UP000323632">
    <property type="component" value="Unassembled WGS sequence"/>
</dbReference>
<dbReference type="SUPFAM" id="SSF49299">
    <property type="entry name" value="PKD domain"/>
    <property type="match status" value="1"/>
</dbReference>
<dbReference type="InterPro" id="IPR000601">
    <property type="entry name" value="PKD_dom"/>
</dbReference>
<dbReference type="Pfam" id="PF18911">
    <property type="entry name" value="PKD_4"/>
    <property type="match status" value="1"/>
</dbReference>
<feature type="chain" id="PRO_5024410967" evidence="1">
    <location>
        <begin position="31"/>
        <end position="1322"/>
    </location>
</feature>
<name>A0A5M6CU05_9BACT</name>
<dbReference type="EMBL" id="VWSH01000001">
    <property type="protein sequence ID" value="KAA5537452.1"/>
    <property type="molecule type" value="Genomic_DNA"/>
</dbReference>
<dbReference type="PROSITE" id="PS50093">
    <property type="entry name" value="PKD"/>
    <property type="match status" value="1"/>
</dbReference>
<evidence type="ECO:0000313" key="3">
    <source>
        <dbReference type="EMBL" id="KAA5537452.1"/>
    </source>
</evidence>
<dbReference type="InterPro" id="IPR026444">
    <property type="entry name" value="Secre_tail"/>
</dbReference>
<proteinExistence type="predicted"/>
<organism evidence="3 4">
    <name type="scientific">Taibaiella lutea</name>
    <dbReference type="NCBI Taxonomy" id="2608001"/>
    <lineage>
        <taxon>Bacteria</taxon>
        <taxon>Pseudomonadati</taxon>
        <taxon>Bacteroidota</taxon>
        <taxon>Chitinophagia</taxon>
        <taxon>Chitinophagales</taxon>
        <taxon>Chitinophagaceae</taxon>
        <taxon>Taibaiella</taxon>
    </lineage>
</organism>
<dbReference type="InterPro" id="IPR044023">
    <property type="entry name" value="Ig_7"/>
</dbReference>
<comment type="caution">
    <text evidence="3">The sequence shown here is derived from an EMBL/GenBank/DDBJ whole genome shotgun (WGS) entry which is preliminary data.</text>
</comment>
<evidence type="ECO:0000313" key="4">
    <source>
        <dbReference type="Proteomes" id="UP000323632"/>
    </source>
</evidence>
<dbReference type="Pfam" id="PF18962">
    <property type="entry name" value="Por_Secre_tail"/>
    <property type="match status" value="1"/>
</dbReference>
<evidence type="ECO:0000259" key="2">
    <source>
        <dbReference type="PROSITE" id="PS50093"/>
    </source>
</evidence>
<dbReference type="InterPro" id="IPR013783">
    <property type="entry name" value="Ig-like_fold"/>
</dbReference>
<dbReference type="Gene3D" id="2.60.40.10">
    <property type="entry name" value="Immunoglobulins"/>
    <property type="match status" value="1"/>
</dbReference>
<keyword evidence="4" id="KW-1185">Reference proteome</keyword>
<feature type="signal peptide" evidence="1">
    <location>
        <begin position="1"/>
        <end position="30"/>
    </location>
</feature>
<dbReference type="Pfam" id="PF20009">
    <property type="entry name" value="GEVED"/>
    <property type="match status" value="1"/>
</dbReference>
<evidence type="ECO:0000256" key="1">
    <source>
        <dbReference type="SAM" id="SignalP"/>
    </source>
</evidence>
<dbReference type="InterPro" id="IPR035986">
    <property type="entry name" value="PKD_dom_sf"/>
</dbReference>
<accession>A0A5M6CU05</accession>
<dbReference type="NCBIfam" id="TIGR04183">
    <property type="entry name" value="Por_Secre_tail"/>
    <property type="match status" value="1"/>
</dbReference>
<protein>
    <submittedName>
        <fullName evidence="3">T9SS type A sorting domain-containing protein</fullName>
    </submittedName>
</protein>
<sequence length="1322" mass="139124">MRNFTFKNGLLKKVTALFGILFLATSQISAQYCTATNTSTSSYYITNVSTTGGSTNISNMGTGFSASGYGDYTSQYVTVIQGNSFSLASAAGPSSSYTYMWAVYCDWNYDNDFADPGETVYTMGSYVNAITTNITVPASTAAGNVRMRIRAAYISPVPAACGSNNYAEAEDYVIKVQALVPCASSTFPASATSSATPSSLCVSGNVTLTMTPVTAMPPASGVTFKWQSCPTIAGTYIDVPGSTSASSTYTTTTPITTTTYFKCVVLCNGTSTVLTSSPVQVVVNNPGTPTVTGATRCGPGSVILSATPPTGSTINWYTSATGGSPVATTNNYTTPYIPATTTFYAAAASGSSVATPQIGNGTGSLADYESGGPFSNYYRNQSAQYLYTSAELIAAGGGSGTINSIAFNCTGIPVQTSGGNTTLPNYRIFIMTVPSTVTTLTWQNFGSATPVYTNATFQPTLGWNTCNLTTPFTYNGTDNIVVCVCYDQTSPSYSSGNTQGKHQFSTVSNRMLYFIDDNVASGCGQTGTSTSTSLPNVRFGMTLGCVGPRQPVVATITPGPALNIAKPAVVCSGEIGNFVVTSTPMSNYTTYAWTPNVADLYTNAGATTPYVSGSAPNAYFKSTVNGAHTYYLFSSGATPAACTHADTFSVWVQPDSISIKGSPDSICVSGTSILSLLPATGYAPNSVQWQESTTGAAGSYVNINGATGISYTTPTLTANHYYRALVKSTNDTCEMPVKYVVVVNPQLLGVTDSFNCGPGTVTLQAQTAGNSTAKWYETPTGGLAIGSGTPWITPSLNASQTYYVAAEGGAGGSSNAYQVGTGTSNSSTTVAGPFNIYYGRSTMQFLYTATEVLAAGGSAGNITSLAFNCTGIPYYNILNYTVSIKFVPSTLTTLTWQGTGMNQVYNTASFHPSATGWQTFPFTLPQVWNGTDNIVVQLCWNQTNPQYDASGTHQYTTKSGRFLYAWADGTLGSTSCGLTGSSTSTNLPNIRFNIIKPCETPRLAVHANIYPKPVVDLGPDVNMCVDGGTSIVLDAGVQPNTPSFLWDNLTTSQVRAVNTSGTYNVKVTNSFTCVGSDTVNVLLRKNPVVHLGNDTTVCNGVVLTLNPGGGSIEYFWNTGQTGQTIDVNSAGSYSVFVTNAEGCISMDTIQVMMQGELPSIQGIQVANNGDRQFHFTAVYPQNVIGYDWDFGDGSLHSYAASPTHVYDSVGDFIVVLHLSSTCGFANDTIGAHIVGIHQLNISNNELTVYPNPSNGQATILNKGDLKMEKIEIYNILGQVVYRSKADSKDKHVVNLTNIASGVYTIEVYTDKGTVARKLEILK</sequence>
<keyword evidence="1" id="KW-0732">Signal</keyword>
<dbReference type="RefSeq" id="WP_150032028.1">
    <property type="nucleotide sequence ID" value="NZ_VWSH01000001.1"/>
</dbReference>